<dbReference type="Proteomes" id="UP001554047">
    <property type="component" value="Unassembled WGS sequence"/>
</dbReference>
<gene>
    <name evidence="1" type="ORF">AB1I55_10165</name>
</gene>
<accession>A0ABV3MDD8</accession>
<dbReference type="RefSeq" id="WP_230321984.1">
    <property type="nucleotide sequence ID" value="NZ_JBFDTA010000010.1"/>
</dbReference>
<protein>
    <submittedName>
        <fullName evidence="1">Cell wall protein</fullName>
    </submittedName>
</protein>
<reference evidence="1 2" key="1">
    <citation type="submission" date="2024-05" db="EMBL/GenBank/DDBJ databases">
        <title>Human gut microbiome strain richness.</title>
        <authorList>
            <person name="Chen-Liaw A."/>
        </authorList>
    </citation>
    <scope>NUCLEOTIDE SEQUENCE [LARGE SCALE GENOMIC DNA]</scope>
    <source>
        <strain evidence="1 2">J1100102st1_G3_J1100102_180507</strain>
    </source>
</reference>
<sequence>MKKILIVLFFSIISLYMNYSNSLPSVEASTYENQAGVQFYQREETVSSEQNELDSQPSEIDIQKSLPQTGGVILQ</sequence>
<organism evidence="1 2">
    <name type="scientific">Enterococcus entomosocium</name>
    <dbReference type="NCBI Taxonomy" id="3034352"/>
    <lineage>
        <taxon>Bacteria</taxon>
        <taxon>Bacillati</taxon>
        <taxon>Bacillota</taxon>
        <taxon>Bacilli</taxon>
        <taxon>Lactobacillales</taxon>
        <taxon>Enterococcaceae</taxon>
        <taxon>Enterococcus</taxon>
    </lineage>
</organism>
<comment type="caution">
    <text evidence="1">The sequence shown here is derived from an EMBL/GenBank/DDBJ whole genome shotgun (WGS) entry which is preliminary data.</text>
</comment>
<name>A0ABV3MDD8_9ENTE</name>
<proteinExistence type="predicted"/>
<keyword evidence="2" id="KW-1185">Reference proteome</keyword>
<evidence type="ECO:0000313" key="1">
    <source>
        <dbReference type="EMBL" id="MEW3466456.1"/>
    </source>
</evidence>
<dbReference type="EMBL" id="JBFDTB010000015">
    <property type="protein sequence ID" value="MEW3466456.1"/>
    <property type="molecule type" value="Genomic_DNA"/>
</dbReference>
<evidence type="ECO:0000313" key="2">
    <source>
        <dbReference type="Proteomes" id="UP001554047"/>
    </source>
</evidence>